<comment type="caution">
    <text evidence="2">The sequence shown here is derived from an EMBL/GenBank/DDBJ whole genome shotgun (WGS) entry which is preliminary data.</text>
</comment>
<proteinExistence type="predicted"/>
<keyword evidence="1" id="KW-0812">Transmembrane</keyword>
<dbReference type="Proteomes" id="UP000240535">
    <property type="component" value="Unassembled WGS sequence"/>
</dbReference>
<keyword evidence="3" id="KW-1185">Reference proteome</keyword>
<dbReference type="EMBL" id="PDHH01000003">
    <property type="protein sequence ID" value="PSM52281.1"/>
    <property type="molecule type" value="Genomic_DNA"/>
</dbReference>
<accession>A0A2P8R1B3</accession>
<keyword evidence="1" id="KW-1133">Transmembrane helix</keyword>
<reference evidence="3" key="1">
    <citation type="submission" date="2017-10" db="EMBL/GenBank/DDBJ databases">
        <title>Campylobacter species from seals.</title>
        <authorList>
            <person name="Gilbert M.J."/>
            <person name="Zomer A.L."/>
            <person name="Timmerman A.J."/>
            <person name="Duim B."/>
            <person name="Wagenaar J.A."/>
        </authorList>
    </citation>
    <scope>NUCLEOTIDE SEQUENCE [LARGE SCALE GENOMIC DNA]</scope>
    <source>
        <strain evidence="3">17S00004-5</strain>
    </source>
</reference>
<evidence type="ECO:0000313" key="2">
    <source>
        <dbReference type="EMBL" id="PSM52281.1"/>
    </source>
</evidence>
<protein>
    <submittedName>
        <fullName evidence="2">Uncharacterized protein</fullName>
    </submittedName>
</protein>
<dbReference type="OrthoDB" id="9980534at2"/>
<keyword evidence="1" id="KW-0472">Membrane</keyword>
<organism evidence="2 3">
    <name type="scientific">Campylobacter blaseri</name>
    <dbReference type="NCBI Taxonomy" id="2042961"/>
    <lineage>
        <taxon>Bacteria</taxon>
        <taxon>Pseudomonadati</taxon>
        <taxon>Campylobacterota</taxon>
        <taxon>Epsilonproteobacteria</taxon>
        <taxon>Campylobacterales</taxon>
        <taxon>Campylobacteraceae</taxon>
        <taxon>Campylobacter</taxon>
    </lineage>
</organism>
<sequence length="126" mass="14836">MGNLVILFFIFECLDVALNNSTKFKDLIYGYARRWAKNPIFFLLTQFNFLFLSFCIFGLGINSGLLYLLYLLYMFDSGYKVYLSHNVINNNLNKDLEMLLNSGYTIEIWQRFLFAFCMSGVFYLSL</sequence>
<gene>
    <name evidence="2" type="ORF">CQ405_04300</name>
</gene>
<dbReference type="RefSeq" id="WP_106870990.1">
    <property type="nucleotide sequence ID" value="NZ_CP053841.1"/>
</dbReference>
<evidence type="ECO:0000313" key="3">
    <source>
        <dbReference type="Proteomes" id="UP000240535"/>
    </source>
</evidence>
<name>A0A2P8R1B3_9BACT</name>
<evidence type="ECO:0000256" key="1">
    <source>
        <dbReference type="SAM" id="Phobius"/>
    </source>
</evidence>
<feature type="transmembrane region" description="Helical" evidence="1">
    <location>
        <begin position="40"/>
        <end position="73"/>
    </location>
</feature>
<dbReference type="AlphaFoldDB" id="A0A2P8R1B3"/>